<reference evidence="1 2" key="2">
    <citation type="submission" date="2007-05" db="EMBL/GenBank/DDBJ databases">
        <title>Draft genome sequence of Bifidobacterium adolescentis (L2-32).</title>
        <authorList>
            <person name="Sudarsanam P."/>
            <person name="Ley R."/>
            <person name="Guruge J."/>
            <person name="Turnbaugh P.J."/>
            <person name="Mahowald M."/>
            <person name="Liep D."/>
            <person name="Gordon J."/>
        </authorList>
    </citation>
    <scope>NUCLEOTIDE SEQUENCE [LARGE SCALE GENOMIC DNA]</scope>
    <source>
        <strain evidence="1 2">L2-32</strain>
    </source>
</reference>
<proteinExistence type="predicted"/>
<sequence>MFRRAICDVPTNSLRQTFATFCRKLDKNPFNWKSVQARLS</sequence>
<protein>
    <submittedName>
        <fullName evidence="1">Uncharacterized protein</fullName>
    </submittedName>
</protein>
<dbReference type="AlphaFoldDB" id="A7A7N5"/>
<dbReference type="HOGENOM" id="CLU_3300772_0_0_11"/>
<evidence type="ECO:0000313" key="1">
    <source>
        <dbReference type="EMBL" id="EDN82385.1"/>
    </source>
</evidence>
<organism evidence="1 2">
    <name type="scientific">Bifidobacterium adolescentis L2-32</name>
    <dbReference type="NCBI Taxonomy" id="411481"/>
    <lineage>
        <taxon>Bacteria</taxon>
        <taxon>Bacillati</taxon>
        <taxon>Actinomycetota</taxon>
        <taxon>Actinomycetes</taxon>
        <taxon>Bifidobacteriales</taxon>
        <taxon>Bifidobacteriaceae</taxon>
        <taxon>Bifidobacterium</taxon>
    </lineage>
</organism>
<evidence type="ECO:0000313" key="2">
    <source>
        <dbReference type="Proteomes" id="UP000003773"/>
    </source>
</evidence>
<gene>
    <name evidence="1" type="ORF">BIFADO_01874</name>
</gene>
<comment type="caution">
    <text evidence="1">The sequence shown here is derived from an EMBL/GenBank/DDBJ whole genome shotgun (WGS) entry which is preliminary data.</text>
</comment>
<accession>A7A7N5</accession>
<feature type="non-terminal residue" evidence="1">
    <location>
        <position position="40"/>
    </location>
</feature>
<dbReference type="EMBL" id="AAXD02000059">
    <property type="protein sequence ID" value="EDN82385.1"/>
    <property type="molecule type" value="Genomic_DNA"/>
</dbReference>
<dbReference type="Proteomes" id="UP000003773">
    <property type="component" value="Unassembled WGS sequence"/>
</dbReference>
<name>A7A7N5_BIFAD</name>
<reference evidence="1 2" key="1">
    <citation type="submission" date="2007-04" db="EMBL/GenBank/DDBJ databases">
        <authorList>
            <person name="Fulton L."/>
            <person name="Clifton S."/>
            <person name="Fulton B."/>
            <person name="Xu J."/>
            <person name="Minx P."/>
            <person name="Pepin K.H."/>
            <person name="Johnson M."/>
            <person name="Thiruvilangam P."/>
            <person name="Bhonagiri V."/>
            <person name="Nash W.E."/>
            <person name="Mardis E.R."/>
            <person name="Wilson R.K."/>
        </authorList>
    </citation>
    <scope>NUCLEOTIDE SEQUENCE [LARGE SCALE GENOMIC DNA]</scope>
    <source>
        <strain evidence="1 2">L2-32</strain>
    </source>
</reference>